<feature type="region of interest" description="Disordered" evidence="1">
    <location>
        <begin position="1"/>
        <end position="42"/>
    </location>
</feature>
<reference evidence="2" key="1">
    <citation type="submission" date="2021-02" db="EMBL/GenBank/DDBJ databases">
        <authorList>
            <person name="Nowell W R."/>
        </authorList>
    </citation>
    <scope>NUCLEOTIDE SEQUENCE</scope>
</reference>
<sequence length="213" mass="25313">DEYNCKKNANQVSNEGTEQMEVTTTTKNKVTKRKSNKRKRMSTSISLRSITQPVPKKIKRKNISTINPMSKQTNYRLPKYLKKSSNILFQSLRLQLEEKLNTKVQQRFLHYRLQLIDQQHRLNLHQDLWQSYRTLGCEQQIWPNQVYKLAKTNQHELCQDFVSNRLTEFNQQFDQCTTELLTQSQSCPSKLLPIDELDKKLKEFVSLEQKYLS</sequence>
<protein>
    <submittedName>
        <fullName evidence="2">Uncharacterized protein</fullName>
    </submittedName>
</protein>
<evidence type="ECO:0000313" key="3">
    <source>
        <dbReference type="Proteomes" id="UP000663868"/>
    </source>
</evidence>
<comment type="caution">
    <text evidence="2">The sequence shown here is derived from an EMBL/GenBank/DDBJ whole genome shotgun (WGS) entry which is preliminary data.</text>
</comment>
<feature type="non-terminal residue" evidence="2">
    <location>
        <position position="213"/>
    </location>
</feature>
<evidence type="ECO:0000313" key="2">
    <source>
        <dbReference type="EMBL" id="CAF4359000.1"/>
    </source>
</evidence>
<proteinExistence type="predicted"/>
<dbReference type="AlphaFoldDB" id="A0A820LLX5"/>
<feature type="non-terminal residue" evidence="2">
    <location>
        <position position="1"/>
    </location>
</feature>
<feature type="compositionally biased region" description="Basic residues" evidence="1">
    <location>
        <begin position="29"/>
        <end position="41"/>
    </location>
</feature>
<organism evidence="2 3">
    <name type="scientific">Adineta steineri</name>
    <dbReference type="NCBI Taxonomy" id="433720"/>
    <lineage>
        <taxon>Eukaryota</taxon>
        <taxon>Metazoa</taxon>
        <taxon>Spiralia</taxon>
        <taxon>Gnathifera</taxon>
        <taxon>Rotifera</taxon>
        <taxon>Eurotatoria</taxon>
        <taxon>Bdelloidea</taxon>
        <taxon>Adinetida</taxon>
        <taxon>Adinetidae</taxon>
        <taxon>Adineta</taxon>
    </lineage>
</organism>
<dbReference type="Proteomes" id="UP000663868">
    <property type="component" value="Unassembled WGS sequence"/>
</dbReference>
<name>A0A820LLX5_9BILA</name>
<dbReference type="EMBL" id="CAJOBB010019513">
    <property type="protein sequence ID" value="CAF4359000.1"/>
    <property type="molecule type" value="Genomic_DNA"/>
</dbReference>
<gene>
    <name evidence="2" type="ORF">KXQ929_LOCUS48703</name>
</gene>
<evidence type="ECO:0000256" key="1">
    <source>
        <dbReference type="SAM" id="MobiDB-lite"/>
    </source>
</evidence>
<feature type="compositionally biased region" description="Polar residues" evidence="1">
    <location>
        <begin position="7"/>
        <end position="21"/>
    </location>
</feature>
<accession>A0A820LLX5</accession>